<feature type="domain" description="Myb-like" evidence="8">
    <location>
        <begin position="111"/>
        <end position="139"/>
    </location>
</feature>
<evidence type="ECO:0000259" key="8">
    <source>
        <dbReference type="PROSITE" id="PS50090"/>
    </source>
</evidence>
<comment type="caution">
    <text evidence="10">The sequence shown here is derived from an EMBL/GenBank/DDBJ whole genome shotgun (WGS) entry which is preliminary data.</text>
</comment>
<reference evidence="10 11" key="1">
    <citation type="submission" date="2019-12" db="EMBL/GenBank/DDBJ databases">
        <authorList>
            <person name="Alioto T."/>
            <person name="Alioto T."/>
            <person name="Gomez Garrido J."/>
        </authorList>
    </citation>
    <scope>NUCLEOTIDE SEQUENCE [LARGE SCALE GENOMIC DNA]</scope>
</reference>
<keyword evidence="5" id="KW-0804">Transcription</keyword>
<dbReference type="AlphaFoldDB" id="A0A8S0TW43"/>
<evidence type="ECO:0000313" key="11">
    <source>
        <dbReference type="Proteomes" id="UP000594638"/>
    </source>
</evidence>
<feature type="domain" description="HTH myb-type" evidence="9">
    <location>
        <begin position="115"/>
        <end position="139"/>
    </location>
</feature>
<dbReference type="InterPro" id="IPR017930">
    <property type="entry name" value="Myb_dom"/>
</dbReference>
<feature type="domain" description="Myb-like" evidence="8">
    <location>
        <begin position="59"/>
        <end position="110"/>
    </location>
</feature>
<evidence type="ECO:0000256" key="5">
    <source>
        <dbReference type="ARBA" id="ARBA00023163"/>
    </source>
</evidence>
<dbReference type="SMART" id="SM00717">
    <property type="entry name" value="SANT"/>
    <property type="match status" value="1"/>
</dbReference>
<gene>
    <name evidence="10" type="ORF">OLEA9_A053887</name>
</gene>
<name>A0A8S0TW43_OLEEU</name>
<dbReference type="FunFam" id="1.10.10.60:FF:000010">
    <property type="entry name" value="Transcriptional activator Myb isoform A"/>
    <property type="match status" value="1"/>
</dbReference>
<dbReference type="InterPro" id="IPR051575">
    <property type="entry name" value="Myb-like_DNA-bd"/>
</dbReference>
<dbReference type="GO" id="GO:0042795">
    <property type="term" value="P:snRNA transcription by RNA polymerase II"/>
    <property type="evidence" value="ECO:0007669"/>
    <property type="project" value="TreeGrafter"/>
</dbReference>
<evidence type="ECO:0000256" key="6">
    <source>
        <dbReference type="ARBA" id="ARBA00023242"/>
    </source>
</evidence>
<dbReference type="Gene3D" id="1.10.10.60">
    <property type="entry name" value="Homeodomain-like"/>
    <property type="match status" value="2"/>
</dbReference>
<evidence type="ECO:0000313" key="10">
    <source>
        <dbReference type="EMBL" id="CAA3007739.1"/>
    </source>
</evidence>
<proteinExistence type="predicted"/>
<dbReference type="GO" id="GO:0001006">
    <property type="term" value="F:RNA polymerase III type 3 promoter sequence-specific DNA binding"/>
    <property type="evidence" value="ECO:0007669"/>
    <property type="project" value="TreeGrafter"/>
</dbReference>
<keyword evidence="2" id="KW-0677">Repeat</keyword>
<feature type="region of interest" description="Disordered" evidence="7">
    <location>
        <begin position="1"/>
        <end position="23"/>
    </location>
</feature>
<keyword evidence="4" id="KW-0238">DNA-binding</keyword>
<evidence type="ECO:0000256" key="1">
    <source>
        <dbReference type="ARBA" id="ARBA00004123"/>
    </source>
</evidence>
<dbReference type="PROSITE" id="PS51294">
    <property type="entry name" value="HTH_MYB"/>
    <property type="match status" value="2"/>
</dbReference>
<dbReference type="PANTHER" id="PTHR46621:SF1">
    <property type="entry name" value="SNRNA-ACTIVATING PROTEIN COMPLEX SUBUNIT 4"/>
    <property type="match status" value="1"/>
</dbReference>
<dbReference type="PROSITE" id="PS50090">
    <property type="entry name" value="MYB_LIKE"/>
    <property type="match status" value="2"/>
</dbReference>
<keyword evidence="11" id="KW-1185">Reference proteome</keyword>
<dbReference type="OrthoDB" id="2143914at2759"/>
<evidence type="ECO:0000256" key="4">
    <source>
        <dbReference type="ARBA" id="ARBA00023125"/>
    </source>
</evidence>
<accession>A0A8S0TW43</accession>
<dbReference type="Gramene" id="OE9A053887T3">
    <property type="protein sequence ID" value="OE9A053887C3"/>
    <property type="gene ID" value="OE9A053887"/>
</dbReference>
<dbReference type="InterPro" id="IPR001005">
    <property type="entry name" value="SANT/Myb"/>
</dbReference>
<dbReference type="GO" id="GO:0042796">
    <property type="term" value="P:snRNA transcription by RNA polymerase III"/>
    <property type="evidence" value="ECO:0007669"/>
    <property type="project" value="TreeGrafter"/>
</dbReference>
<sequence>METDRRSNTHSEAARESLEREDKWPHKAFHKGTMDSGRAECFKDRTDVQCLHRLQKVLNLELFKGPWSREEDEIIVDLVKKFGPKKWSTIAQYLPGRIGKQCRERWHNHLNPGINKEAWTQEEELALIHAHQIYGNKWA</sequence>
<protein>
    <submittedName>
        <fullName evidence="10">Transcription factor MYB3R-1</fullName>
    </submittedName>
</protein>
<dbReference type="SUPFAM" id="SSF46689">
    <property type="entry name" value="Homeodomain-like"/>
    <property type="match status" value="1"/>
</dbReference>
<evidence type="ECO:0000256" key="3">
    <source>
        <dbReference type="ARBA" id="ARBA00023015"/>
    </source>
</evidence>
<keyword evidence="3" id="KW-0805">Transcription regulation</keyword>
<evidence type="ECO:0000256" key="2">
    <source>
        <dbReference type="ARBA" id="ARBA00022737"/>
    </source>
</evidence>
<dbReference type="GO" id="GO:0000978">
    <property type="term" value="F:RNA polymerase II cis-regulatory region sequence-specific DNA binding"/>
    <property type="evidence" value="ECO:0007669"/>
    <property type="project" value="TreeGrafter"/>
</dbReference>
<organism evidence="10 11">
    <name type="scientific">Olea europaea subsp. europaea</name>
    <dbReference type="NCBI Taxonomy" id="158383"/>
    <lineage>
        <taxon>Eukaryota</taxon>
        <taxon>Viridiplantae</taxon>
        <taxon>Streptophyta</taxon>
        <taxon>Embryophyta</taxon>
        <taxon>Tracheophyta</taxon>
        <taxon>Spermatophyta</taxon>
        <taxon>Magnoliopsida</taxon>
        <taxon>eudicotyledons</taxon>
        <taxon>Gunneridae</taxon>
        <taxon>Pentapetalae</taxon>
        <taxon>asterids</taxon>
        <taxon>lamiids</taxon>
        <taxon>Lamiales</taxon>
        <taxon>Oleaceae</taxon>
        <taxon>Oleeae</taxon>
        <taxon>Olea</taxon>
    </lineage>
</organism>
<dbReference type="InterPro" id="IPR009057">
    <property type="entry name" value="Homeodomain-like_sf"/>
</dbReference>
<evidence type="ECO:0000256" key="7">
    <source>
        <dbReference type="SAM" id="MobiDB-lite"/>
    </source>
</evidence>
<dbReference type="CDD" id="cd00167">
    <property type="entry name" value="SANT"/>
    <property type="match status" value="1"/>
</dbReference>
<dbReference type="EMBL" id="CACTIH010007284">
    <property type="protein sequence ID" value="CAA3007739.1"/>
    <property type="molecule type" value="Genomic_DNA"/>
</dbReference>
<dbReference type="Pfam" id="PF00249">
    <property type="entry name" value="Myb_DNA-binding"/>
    <property type="match status" value="2"/>
</dbReference>
<dbReference type="PANTHER" id="PTHR46621">
    <property type="entry name" value="SNRNA-ACTIVATING PROTEIN COMPLEX SUBUNIT 4"/>
    <property type="match status" value="1"/>
</dbReference>
<dbReference type="Proteomes" id="UP000594638">
    <property type="component" value="Unassembled WGS sequence"/>
</dbReference>
<keyword evidence="6" id="KW-0539">Nucleus</keyword>
<evidence type="ECO:0000259" key="9">
    <source>
        <dbReference type="PROSITE" id="PS51294"/>
    </source>
</evidence>
<dbReference type="GO" id="GO:0005634">
    <property type="term" value="C:nucleus"/>
    <property type="evidence" value="ECO:0007669"/>
    <property type="project" value="UniProtKB-SubCell"/>
</dbReference>
<comment type="subcellular location">
    <subcellularLocation>
        <location evidence="1">Nucleus</location>
    </subcellularLocation>
</comment>
<dbReference type="GO" id="GO:0019185">
    <property type="term" value="C:snRNA-activating protein complex"/>
    <property type="evidence" value="ECO:0007669"/>
    <property type="project" value="TreeGrafter"/>
</dbReference>
<feature type="domain" description="HTH myb-type" evidence="9">
    <location>
        <begin position="64"/>
        <end position="114"/>
    </location>
</feature>